<gene>
    <name evidence="1" type="ORF">CEY02_14000</name>
</gene>
<reference evidence="1 2" key="1">
    <citation type="submission" date="2017-06" db="EMBL/GenBank/DDBJ databases">
        <title>Draft Genome Sequence of Bacillus sp Strain 36R Isolated from saline sediment at Atanasia, Sonora, Mexico.</title>
        <authorList>
            <person name="Sanchez Diaz R."/>
            <person name="Quiroz Macias M.E."/>
            <person name="Ibarra Gamez J.C."/>
            <person name="Enciso Ibarra J."/>
            <person name="Gomez Gil B."/>
            <person name="Galaviz Silva L."/>
        </authorList>
    </citation>
    <scope>NUCLEOTIDE SEQUENCE [LARGE SCALE GENOMIC DNA]</scope>
    <source>
        <strain evidence="1 2">36R_ATNSAL</strain>
    </source>
</reference>
<proteinExistence type="predicted"/>
<dbReference type="Proteomes" id="UP000228754">
    <property type="component" value="Unassembled WGS sequence"/>
</dbReference>
<sequence>MIKEQFHFKLSKKIIKEGNESLLDVIFTASKRENTDLYDITNNIDVESHVYQADCIVAFIKMGEWILIEELMLDRSELAAIKDNIIFTEMNGHDLNKIEKGILAKVEAAMYPQDEVVE</sequence>
<dbReference type="AlphaFoldDB" id="A0A2A5ISC8"/>
<dbReference type="OrthoDB" id="9991100at2"/>
<organism evidence="1 2">
    <name type="scientific">Bacillus pumilus</name>
    <name type="common">Bacillus mesentericus</name>
    <dbReference type="NCBI Taxonomy" id="1408"/>
    <lineage>
        <taxon>Bacteria</taxon>
        <taxon>Bacillati</taxon>
        <taxon>Bacillota</taxon>
        <taxon>Bacilli</taxon>
        <taxon>Bacillales</taxon>
        <taxon>Bacillaceae</taxon>
        <taxon>Bacillus</taxon>
    </lineage>
</organism>
<accession>A0A2A5ISC8</accession>
<comment type="caution">
    <text evidence="1">The sequence shown here is derived from an EMBL/GenBank/DDBJ whole genome shotgun (WGS) entry which is preliminary data.</text>
</comment>
<evidence type="ECO:0000313" key="1">
    <source>
        <dbReference type="EMBL" id="PCK20284.1"/>
    </source>
</evidence>
<dbReference type="EMBL" id="NKHG01000100">
    <property type="protein sequence ID" value="PCK20284.1"/>
    <property type="molecule type" value="Genomic_DNA"/>
</dbReference>
<evidence type="ECO:0000313" key="2">
    <source>
        <dbReference type="Proteomes" id="UP000228754"/>
    </source>
</evidence>
<protein>
    <submittedName>
        <fullName evidence="1">Uncharacterized protein</fullName>
    </submittedName>
</protein>
<name>A0A2A5ISC8_BACPU</name>